<gene>
    <name evidence="1" type="ORF">LX81_03825</name>
</gene>
<dbReference type="EMBL" id="QKZL01000028">
    <property type="protein sequence ID" value="PZX11855.1"/>
    <property type="molecule type" value="Genomic_DNA"/>
</dbReference>
<sequence length="74" mass="7662">MTDHHPLAGNARARPSLKDCQNDAVQLAGCLEALDLMGSEMNPAYGNAIASVTVVALDLANKLANSLDRVEGAA</sequence>
<organism evidence="1 2">
    <name type="scientific">Palleronia aestuarii</name>
    <dbReference type="NCBI Taxonomy" id="568105"/>
    <lineage>
        <taxon>Bacteria</taxon>
        <taxon>Pseudomonadati</taxon>
        <taxon>Pseudomonadota</taxon>
        <taxon>Alphaproteobacteria</taxon>
        <taxon>Rhodobacterales</taxon>
        <taxon>Roseobacteraceae</taxon>
        <taxon>Palleronia</taxon>
    </lineage>
</organism>
<keyword evidence="2" id="KW-1185">Reference proteome</keyword>
<dbReference type="RefSeq" id="WP_111538834.1">
    <property type="nucleotide sequence ID" value="NZ_QKZL01000028.1"/>
</dbReference>
<reference evidence="1 2" key="1">
    <citation type="submission" date="2018-06" db="EMBL/GenBank/DDBJ databases">
        <title>Genomic Encyclopedia of Archaeal and Bacterial Type Strains, Phase II (KMG-II): from individual species to whole genera.</title>
        <authorList>
            <person name="Goeker M."/>
        </authorList>
    </citation>
    <scope>NUCLEOTIDE SEQUENCE [LARGE SCALE GENOMIC DNA]</scope>
    <source>
        <strain evidence="1 2">DSM 22009</strain>
    </source>
</reference>
<name>A0A2W7MUP0_9RHOB</name>
<accession>A0A2W7MUP0</accession>
<evidence type="ECO:0000313" key="2">
    <source>
        <dbReference type="Proteomes" id="UP000248916"/>
    </source>
</evidence>
<evidence type="ECO:0000313" key="1">
    <source>
        <dbReference type="EMBL" id="PZX11855.1"/>
    </source>
</evidence>
<dbReference type="OrthoDB" id="7885628at2"/>
<dbReference type="AlphaFoldDB" id="A0A2W7MUP0"/>
<comment type="caution">
    <text evidence="1">The sequence shown here is derived from an EMBL/GenBank/DDBJ whole genome shotgun (WGS) entry which is preliminary data.</text>
</comment>
<dbReference type="Proteomes" id="UP000248916">
    <property type="component" value="Unassembled WGS sequence"/>
</dbReference>
<protein>
    <submittedName>
        <fullName evidence="1">Uncharacterized protein</fullName>
    </submittedName>
</protein>
<proteinExistence type="predicted"/>